<dbReference type="InterPro" id="IPR050121">
    <property type="entry name" value="Cytochrome_P450_monoxygenase"/>
</dbReference>
<dbReference type="Gene3D" id="1.10.630.10">
    <property type="entry name" value="Cytochrome P450"/>
    <property type="match status" value="1"/>
</dbReference>
<dbReference type="GO" id="GO:0005506">
    <property type="term" value="F:iron ion binding"/>
    <property type="evidence" value="ECO:0007669"/>
    <property type="project" value="InterPro"/>
</dbReference>
<evidence type="ECO:0000256" key="2">
    <source>
        <dbReference type="ARBA" id="ARBA00005179"/>
    </source>
</evidence>
<dbReference type="PRINTS" id="PR00463">
    <property type="entry name" value="EP450I"/>
</dbReference>
<dbReference type="InterPro" id="IPR001128">
    <property type="entry name" value="Cyt_P450"/>
</dbReference>
<dbReference type="CDD" id="cd11069">
    <property type="entry name" value="CYP_FUM15-like"/>
    <property type="match status" value="1"/>
</dbReference>
<evidence type="ECO:0000313" key="12">
    <source>
        <dbReference type="Proteomes" id="UP000256964"/>
    </source>
</evidence>
<keyword evidence="7 9" id="KW-0408">Iron</keyword>
<feature type="chain" id="PRO_5016612708" evidence="10">
    <location>
        <begin position="23"/>
        <end position="596"/>
    </location>
</feature>
<evidence type="ECO:0000256" key="8">
    <source>
        <dbReference type="ARBA" id="ARBA00023033"/>
    </source>
</evidence>
<reference evidence="11 12" key="1">
    <citation type="journal article" date="2018" name="Biotechnol. Biofuels">
        <title>Integrative visual omics of the white-rot fungus Polyporus brumalis exposes the biotechnological potential of its oxidative enzymes for delignifying raw plant biomass.</title>
        <authorList>
            <person name="Miyauchi S."/>
            <person name="Rancon A."/>
            <person name="Drula E."/>
            <person name="Hage H."/>
            <person name="Chaduli D."/>
            <person name="Favel A."/>
            <person name="Grisel S."/>
            <person name="Henrissat B."/>
            <person name="Herpoel-Gimbert I."/>
            <person name="Ruiz-Duenas F.J."/>
            <person name="Chevret D."/>
            <person name="Hainaut M."/>
            <person name="Lin J."/>
            <person name="Wang M."/>
            <person name="Pangilinan J."/>
            <person name="Lipzen A."/>
            <person name="Lesage-Meessen L."/>
            <person name="Navarro D."/>
            <person name="Riley R."/>
            <person name="Grigoriev I.V."/>
            <person name="Zhou S."/>
            <person name="Raouche S."/>
            <person name="Rosso M.N."/>
        </authorList>
    </citation>
    <scope>NUCLEOTIDE SEQUENCE [LARGE SCALE GENOMIC DNA]</scope>
    <source>
        <strain evidence="11 12">BRFM 1820</strain>
    </source>
</reference>
<organism evidence="11 12">
    <name type="scientific">Lentinus brumalis</name>
    <dbReference type="NCBI Taxonomy" id="2498619"/>
    <lineage>
        <taxon>Eukaryota</taxon>
        <taxon>Fungi</taxon>
        <taxon>Dikarya</taxon>
        <taxon>Basidiomycota</taxon>
        <taxon>Agaricomycotina</taxon>
        <taxon>Agaricomycetes</taxon>
        <taxon>Polyporales</taxon>
        <taxon>Polyporaceae</taxon>
        <taxon>Lentinus</taxon>
    </lineage>
</organism>
<dbReference type="EMBL" id="KZ857440">
    <property type="protein sequence ID" value="RDX45164.1"/>
    <property type="molecule type" value="Genomic_DNA"/>
</dbReference>
<evidence type="ECO:0000256" key="6">
    <source>
        <dbReference type="ARBA" id="ARBA00023002"/>
    </source>
</evidence>
<comment type="pathway">
    <text evidence="2">Secondary metabolite biosynthesis.</text>
</comment>
<evidence type="ECO:0000256" key="7">
    <source>
        <dbReference type="ARBA" id="ARBA00023004"/>
    </source>
</evidence>
<dbReference type="Proteomes" id="UP000256964">
    <property type="component" value="Unassembled WGS sequence"/>
</dbReference>
<name>A0A371CXZ2_9APHY</name>
<keyword evidence="4 9" id="KW-0349">Heme</keyword>
<dbReference type="Pfam" id="PF00067">
    <property type="entry name" value="p450"/>
    <property type="match status" value="1"/>
</dbReference>
<dbReference type="PANTHER" id="PTHR24305:SF166">
    <property type="entry name" value="CYTOCHROME P450 12A4, MITOCHONDRIAL-RELATED"/>
    <property type="match status" value="1"/>
</dbReference>
<proteinExistence type="inferred from homology"/>
<comment type="similarity">
    <text evidence="3">Belongs to the cytochrome P450 family.</text>
</comment>
<evidence type="ECO:0000256" key="3">
    <source>
        <dbReference type="ARBA" id="ARBA00010617"/>
    </source>
</evidence>
<comment type="cofactor">
    <cofactor evidence="1 9">
        <name>heme</name>
        <dbReference type="ChEBI" id="CHEBI:30413"/>
    </cofactor>
</comment>
<evidence type="ECO:0000256" key="5">
    <source>
        <dbReference type="ARBA" id="ARBA00022723"/>
    </source>
</evidence>
<gene>
    <name evidence="11" type="ORF">OH76DRAFT_1536834</name>
</gene>
<dbReference type="InterPro" id="IPR036396">
    <property type="entry name" value="Cyt_P450_sf"/>
</dbReference>
<dbReference type="STRING" id="139420.A0A371CXZ2"/>
<dbReference type="SUPFAM" id="SSF48264">
    <property type="entry name" value="Cytochrome P450"/>
    <property type="match status" value="1"/>
</dbReference>
<dbReference type="OrthoDB" id="1470350at2759"/>
<protein>
    <submittedName>
        <fullName evidence="11">Cytochrome P450</fullName>
    </submittedName>
</protein>
<evidence type="ECO:0000313" key="11">
    <source>
        <dbReference type="EMBL" id="RDX45164.1"/>
    </source>
</evidence>
<keyword evidence="8" id="KW-0503">Monooxygenase</keyword>
<evidence type="ECO:0000256" key="1">
    <source>
        <dbReference type="ARBA" id="ARBA00001971"/>
    </source>
</evidence>
<keyword evidence="12" id="KW-1185">Reference proteome</keyword>
<evidence type="ECO:0000256" key="10">
    <source>
        <dbReference type="SAM" id="SignalP"/>
    </source>
</evidence>
<evidence type="ECO:0000256" key="9">
    <source>
        <dbReference type="PIRSR" id="PIRSR602401-1"/>
    </source>
</evidence>
<accession>A0A371CXZ2</accession>
<keyword evidence="10" id="KW-0732">Signal</keyword>
<dbReference type="PANTHER" id="PTHR24305">
    <property type="entry name" value="CYTOCHROME P450"/>
    <property type="match status" value="1"/>
</dbReference>
<dbReference type="GO" id="GO:0004497">
    <property type="term" value="F:monooxygenase activity"/>
    <property type="evidence" value="ECO:0007669"/>
    <property type="project" value="UniProtKB-KW"/>
</dbReference>
<dbReference type="PRINTS" id="PR00385">
    <property type="entry name" value="P450"/>
</dbReference>
<keyword evidence="6" id="KW-0560">Oxidoreductase</keyword>
<dbReference type="GO" id="GO:0016705">
    <property type="term" value="F:oxidoreductase activity, acting on paired donors, with incorporation or reduction of molecular oxygen"/>
    <property type="evidence" value="ECO:0007669"/>
    <property type="project" value="InterPro"/>
</dbReference>
<feature type="binding site" description="axial binding residue" evidence="9">
    <location>
        <position position="521"/>
    </location>
    <ligand>
        <name>heme</name>
        <dbReference type="ChEBI" id="CHEBI:30413"/>
    </ligand>
    <ligandPart>
        <name>Fe</name>
        <dbReference type="ChEBI" id="CHEBI:18248"/>
    </ligandPart>
</feature>
<sequence length="596" mass="67360">MSVQAYIGAFVVAFLLWTLVSSRLSSTRSPLSSVAGPQKDHWLTGNLHRLFKDGLEYSFDLFAKYGSVIKVHGVLGVRADQLLVSDPRALYHILLKDQDVYQESDMFIMTNRLLFGEGLISTLGEQHRKQRKMLNPVFSLANMRSLLPTIQPIADTLFEHLRGELPEDGSTKEVDILPWMARGTLEYVGRAVLGISLDMLDTMKSDKYADAIRTVAHTGLKVFFLRPLVPMAMRHLSPYWRNKLVDWLPFPALRELREISYVLERSARKVFLERKAAMQDELDSDVGDKRDLMTIMLNANMSTSEHERMSEDELVGQINTFLLAGQETTTTALARILYILAREPHAQARLRTEIRKAKKQYASEQGLEEDWERVNLPYDVLVHLPFLDAVVRETLRVYPPTSMLNRTCTKDAILPLQFPVRSTAGEEVTAIHVPAGTNIIMSILGSNHEKRVWGEDASEWRPERWLNANGERIGFGKNVDLAFGEESVGQDVEGSPGFRNGVKYPGVYATMMTFLGGGRACIGFKFAEMEMKQIISTLACQLHFSLPSAANCDGVKKEVYWRMDGLQVPVIRPPHGDLKTMQCPLDVRLVRNSDFL</sequence>
<dbReference type="InterPro" id="IPR002401">
    <property type="entry name" value="Cyt_P450_E_grp-I"/>
</dbReference>
<keyword evidence="5 9" id="KW-0479">Metal-binding</keyword>
<dbReference type="GO" id="GO:0020037">
    <property type="term" value="F:heme binding"/>
    <property type="evidence" value="ECO:0007669"/>
    <property type="project" value="InterPro"/>
</dbReference>
<feature type="signal peptide" evidence="10">
    <location>
        <begin position="1"/>
        <end position="22"/>
    </location>
</feature>
<dbReference type="AlphaFoldDB" id="A0A371CXZ2"/>
<evidence type="ECO:0000256" key="4">
    <source>
        <dbReference type="ARBA" id="ARBA00022617"/>
    </source>
</evidence>